<sequence>MVTLSAWPRTSRRGSSERVPRPFGARDSRTCTLAGRRVPRRGEEDPAGAQARRRRAARVQVRLWRAQRQANVRPGARLQRRRRSTGQAPLRDPGIVHARALTASTAIP</sequence>
<feature type="compositionally biased region" description="Basic and acidic residues" evidence="1">
    <location>
        <begin position="14"/>
        <end position="29"/>
    </location>
</feature>
<reference evidence="2" key="1">
    <citation type="submission" date="2018-04" db="EMBL/GenBank/DDBJ databases">
        <title>Transcriptome assembly of Sipha flava.</title>
        <authorList>
            <person name="Scully E.D."/>
            <person name="Geib S.M."/>
            <person name="Palmer N.A."/>
            <person name="Koch K."/>
            <person name="Bradshaw J."/>
            <person name="Heng-Moss T."/>
            <person name="Sarath G."/>
        </authorList>
    </citation>
    <scope>NUCLEOTIDE SEQUENCE</scope>
</reference>
<dbReference type="EMBL" id="GGMS01014516">
    <property type="protein sequence ID" value="MBY83719.1"/>
    <property type="molecule type" value="Transcribed_RNA"/>
</dbReference>
<evidence type="ECO:0000313" key="2">
    <source>
        <dbReference type="EMBL" id="MBY83719.1"/>
    </source>
</evidence>
<proteinExistence type="predicted"/>
<feature type="region of interest" description="Disordered" evidence="1">
    <location>
        <begin position="1"/>
        <end position="56"/>
    </location>
</feature>
<gene>
    <name evidence="2" type="ORF">g.19003</name>
</gene>
<evidence type="ECO:0000256" key="1">
    <source>
        <dbReference type="SAM" id="MobiDB-lite"/>
    </source>
</evidence>
<feature type="region of interest" description="Disordered" evidence="1">
    <location>
        <begin position="68"/>
        <end position="108"/>
    </location>
</feature>
<organism evidence="2">
    <name type="scientific">Sipha flava</name>
    <name type="common">yellow sugarcane aphid</name>
    <dbReference type="NCBI Taxonomy" id="143950"/>
    <lineage>
        <taxon>Eukaryota</taxon>
        <taxon>Metazoa</taxon>
        <taxon>Ecdysozoa</taxon>
        <taxon>Arthropoda</taxon>
        <taxon>Hexapoda</taxon>
        <taxon>Insecta</taxon>
        <taxon>Pterygota</taxon>
        <taxon>Neoptera</taxon>
        <taxon>Paraneoptera</taxon>
        <taxon>Hemiptera</taxon>
        <taxon>Sternorrhyncha</taxon>
        <taxon>Aphidomorpha</taxon>
        <taxon>Aphidoidea</taxon>
        <taxon>Aphididae</taxon>
        <taxon>Sipha</taxon>
    </lineage>
</organism>
<protein>
    <submittedName>
        <fullName evidence="2">Uncharacterized protein</fullName>
    </submittedName>
</protein>
<accession>A0A2S2R139</accession>
<name>A0A2S2R139_9HEMI</name>
<dbReference type="AlphaFoldDB" id="A0A2S2R139"/>